<feature type="compositionally biased region" description="Polar residues" evidence="4">
    <location>
        <begin position="1553"/>
        <end position="1563"/>
    </location>
</feature>
<name>A0A7D5SI39_9PROT</name>
<feature type="domain" description="SD-repeat containing protein B" evidence="5">
    <location>
        <begin position="83"/>
        <end position="203"/>
    </location>
</feature>
<dbReference type="KEGG" id="acog:HWD57_22890"/>
<dbReference type="Gene3D" id="2.60.40.10">
    <property type="entry name" value="Immunoglobulins"/>
    <property type="match status" value="11"/>
</dbReference>
<evidence type="ECO:0000313" key="7">
    <source>
        <dbReference type="Proteomes" id="UP000509684"/>
    </source>
</evidence>
<keyword evidence="6" id="KW-0645">Protease</keyword>
<feature type="domain" description="SD-repeat containing protein B" evidence="5">
    <location>
        <begin position="584"/>
        <end position="705"/>
    </location>
</feature>
<keyword evidence="2" id="KW-0964">Secreted</keyword>
<dbReference type="GO" id="GO:0005576">
    <property type="term" value="C:extracellular region"/>
    <property type="evidence" value="ECO:0007669"/>
    <property type="project" value="UniProtKB-SubCell"/>
</dbReference>
<feature type="domain" description="SD-repeat containing protein B" evidence="5">
    <location>
        <begin position="207"/>
        <end position="327"/>
    </location>
</feature>
<dbReference type="InterPro" id="IPR013783">
    <property type="entry name" value="Ig-like_fold"/>
</dbReference>
<feature type="domain" description="SD-repeat containing protein B" evidence="5">
    <location>
        <begin position="332"/>
        <end position="453"/>
    </location>
</feature>
<evidence type="ECO:0000256" key="3">
    <source>
        <dbReference type="ARBA" id="ARBA00022729"/>
    </source>
</evidence>
<keyword evidence="6" id="KW-0378">Hydrolase</keyword>
<feature type="domain" description="SD-repeat containing protein B" evidence="5">
    <location>
        <begin position="960"/>
        <end position="1081"/>
    </location>
</feature>
<dbReference type="Pfam" id="PF17210">
    <property type="entry name" value="SdrD_B"/>
    <property type="match status" value="11"/>
</dbReference>
<dbReference type="PANTHER" id="PTHR23303">
    <property type="entry name" value="CARBOXYPEPTIDASE REGULATORY REGION-CONTAINING"/>
    <property type="match status" value="1"/>
</dbReference>
<dbReference type="EMBL" id="CP058708">
    <property type="protein sequence ID" value="QLH52298.1"/>
    <property type="molecule type" value="Genomic_DNA"/>
</dbReference>
<keyword evidence="3" id="KW-0732">Signal</keyword>
<comment type="subcellular location">
    <subcellularLocation>
        <location evidence="1">Secreted</location>
    </subcellularLocation>
</comment>
<proteinExistence type="predicted"/>
<evidence type="ECO:0000256" key="1">
    <source>
        <dbReference type="ARBA" id="ARBA00004613"/>
    </source>
</evidence>
<gene>
    <name evidence="6" type="ORF">HWD57_22890</name>
</gene>
<dbReference type="SUPFAM" id="SSF117074">
    <property type="entry name" value="Hypothetical protein PA1324"/>
    <property type="match status" value="11"/>
</dbReference>
<feature type="domain" description="SD-repeat containing protein B" evidence="5">
    <location>
        <begin position="710"/>
        <end position="830"/>
    </location>
</feature>
<feature type="domain" description="SD-repeat containing protein B" evidence="5">
    <location>
        <begin position="1883"/>
        <end position="1994"/>
    </location>
</feature>
<keyword evidence="6" id="KW-0121">Carboxypeptidase</keyword>
<evidence type="ECO:0000256" key="4">
    <source>
        <dbReference type="SAM" id="MobiDB-lite"/>
    </source>
</evidence>
<evidence type="ECO:0000256" key="2">
    <source>
        <dbReference type="ARBA" id="ARBA00022525"/>
    </source>
</evidence>
<evidence type="ECO:0000313" key="6">
    <source>
        <dbReference type="EMBL" id="QLH52298.1"/>
    </source>
</evidence>
<evidence type="ECO:0000259" key="5">
    <source>
        <dbReference type="Pfam" id="PF17210"/>
    </source>
</evidence>
<feature type="region of interest" description="Disordered" evidence="4">
    <location>
        <begin position="1523"/>
        <end position="1567"/>
    </location>
</feature>
<dbReference type="GO" id="GO:0004180">
    <property type="term" value="F:carboxypeptidase activity"/>
    <property type="evidence" value="ECO:0007669"/>
    <property type="project" value="UniProtKB-KW"/>
</dbReference>
<dbReference type="PANTHER" id="PTHR23303:SF15">
    <property type="entry name" value="COLOSSIN-A"/>
    <property type="match status" value="1"/>
</dbReference>
<feature type="domain" description="SD-repeat containing protein B" evidence="5">
    <location>
        <begin position="1085"/>
        <end position="1205"/>
    </location>
</feature>
<dbReference type="InterPro" id="IPR033764">
    <property type="entry name" value="Sdr_B"/>
</dbReference>
<dbReference type="Proteomes" id="UP000509684">
    <property type="component" value="Chromosome"/>
</dbReference>
<dbReference type="InterPro" id="IPR051417">
    <property type="entry name" value="SDr/BOS_complex"/>
</dbReference>
<sequence length="2327" mass="238715">MQTAIWKINGFTDAQIIAAGQTPFLNDGGNNVVSSADIDFLVSQSAIAIASGNGVLPTDAFFTTFIDPTGNVQPLIIQLQSARLGDYVWFDGNGNGLQDSNEAGVDNVVVELYDGSGNFISSTKTGDDFSTAAVEHGYYQFTGLKAGNYQVKFIAPTSYQFTTKDANGNAQDAADSDAHVTSGFSHVVTLPPGGSNQTIDAGLVQPASLGDRLWFDSNANGQQDDGATGISGQTVTLIGGGTDGLIATAGDNTTATTTTGTDGFYEFTGLTPGVEYQVQFAAPAGTVFTGQNVGNDMSDSDADTTTGKTQIVTLGSGEHNPTLDAGVVIPPASLGDRLWLDSNANGQQDDGATGISGQTVTLIGGGTDGLIATAGDNTTATTTTGTDGFYEFTGLTPGVEYQVQFSDLPAGYLFTSQNVGNDASDSDADTTTGKTQIVTLAPGEHNPTLDAGVVIPPASLGDRLWLDSNANGQQDDGATGISGKTVTLIGGGTDGLIATAGDNTTATTTTGTDGFYEFTGLTPGVEYQVQFSDLPAGYLFTSQNVGNDASDSDADTTTGKTQIVTLAPGEHNPTLDAGVVIPPASLGDRLWLDSNANGQQDDGATGISGKTVTLIGGGTDGLIATAGDNTTATTTTGTDGFYEFTGLTPGVEYQVQFSDLPAGYLFTSQNVGNDASDSDADTTTGKTQIVTLAPGEHNPTLDAGVVIPPASLGDRLWLDSNANGQQDDGATGISGQTVTLIGGGADGLINGVGDTTATTTTGTDGFYEFTGLTPGVEYQVQFSDLPAGYLFTSQNVGNDASDSDADTTTGKTQIVTLAPGEHNPTLDAGVVIPPASLGDRLWLDSNANGQQDDGATGISGQTVTLIGGGADGLINGVGDTTATTTTGTDGFYEFTGLTPGVEYQVQFSDLPAGYLFTSQNVGNDASDSDADTTTGKTQIVTLAPGEHNPTLDAGVVIPPASLGDRLWLDSNANGQQDDGATGISGKTVTLIGGGTDGLIATAGDNTTATTTTGTDGFYEFTGLTPGVEYQVQFSDLPAGYLFTSQNVGNDASDSDADTTTGKTQIVTLGSGEHNPTLDAGVYVPASLGDRLWLDSNANGQQDDGATGISGKTVTLIGGGADGLIATAGDNTTATTTTGTDGFYQFTGLKPGVEYQVQFAAPAGTVFTGQNVGNDASDSDADTTTGKTQIVTLGSGEHNPTLDAGVILVTPKIDIEKTTNGPSNSNATAPDYDNEDAANGAGVPVLTPGSSVTWTYKVTNTGNVAFAKNDVAIVDDNGTTGNTADDLSVANGKITYQSGDTNTNNLLDPGEAWLYKATGTVQNLTAAGAATTFDFSGSSATDGSDGNVRTFTSGALSVKTSAFSRDQSTGTWAQAYLGSYGGGLGVTDSSESGSGDTHTVDNLGGRDNYVLFEFNQNVVVDSAFLGYVVGDSDMSVWIGTRSDPFNNHDTMLSDADLTALGFTEVNLTDLSSTRLADLNAGNVSGNVLVISGWTGDTTPEDRFKIENLTVQPVSGVYENKATVTAPGATSDSDLSHYKNPVVPTPTPKIDIEKTTNGPSNSNATAPDYDNEDAANGAGVPVLTPGSSVTWTYKVTNTGNVAFAKNDVAIVDDNGTTGNTADDLSVANGKITYQSGDTNTNNLLDPGEAWLYKATGTVQNLTAAGAATTFDFSGSSATDGSDGNVRTFTSGALSVKTSAFSRDQSTGTWAQAYLGSYGGGLGVTDSSESGSGDTHTVDNLGGRDNYVLFEFNQNVVVDSAFLGYVVGDSDMSVWIGTRSDPFNNHDTMLSDADLTALGFTEVNLTDLSSTRLADLNAGNVSGNVLVISGWTGDTTPEDRFKIENLTVRQSSPGVYENKATVTAPGATSDSDLSHYKNPAAQPILASLGDRVWEDLNANGVQDTGENGISGVTVKLLNSSDGTVATTTTNASGNYLFSNLTPGDYKVQVVAPTGYYVSPKDQGGNDATDSDIDSTTGKTVLTTLISGENDLSWDAGLYRKASVGDKVWDDMDHDNVQDASEPGIKGITVKLMNAAGTTVLATTTTNSSGNYLFSNLDPGTYVLQFDKTNVQHYNYGQWNNMSNWKWAVKDTGSNDSIDSDVAGDAIATTNVTKTSAFTLVSGQNDLTRDAGITPIAIDLDGNGIQTVSRADSGGSFDLFGNGGAVASGWLSGGDGFLAVDKNGNGKVDSISELFGGTAKGAGFAQLAEYDSNGDGLVNAADAAFADLRIWRDANGNHQTDDGELMTLAEAGVSELATAYTELPFLDRQGNVHLERSSATMSDGQTVDMTDVYFSVAAQDAAAAGVTLTGIAELLNANGGQTPVDAGWLFS</sequence>
<feature type="domain" description="SD-repeat containing protein B" evidence="5">
    <location>
        <begin position="1998"/>
        <end position="2129"/>
    </location>
</feature>
<feature type="domain" description="SD-repeat containing protein B" evidence="5">
    <location>
        <begin position="835"/>
        <end position="955"/>
    </location>
</feature>
<protein>
    <submittedName>
        <fullName evidence="6">Carboxypeptidase regulatory-like domain-containing protein</fullName>
    </submittedName>
</protein>
<accession>A0A7D5SI39</accession>
<feature type="domain" description="SD-repeat containing protein B" evidence="5">
    <location>
        <begin position="458"/>
        <end position="579"/>
    </location>
</feature>
<reference evidence="6 7" key="1">
    <citation type="journal article" date="2019" name="Microbiome">
        <title>Annotated bacterial chromosomes from frame-shift-corrected long-read metagenomic data.</title>
        <authorList>
            <person name="Arumugam K."/>
            <person name="Bagci C."/>
            <person name="Bessarab I."/>
            <person name="Beier S."/>
            <person name="Buchfink B."/>
            <person name="Gorska A."/>
            <person name="Qiu G."/>
            <person name="Huson D.H."/>
            <person name="Williams R.B.H."/>
        </authorList>
    </citation>
    <scope>NUCLEOTIDE SEQUENCE [LARGE SCALE GENOMIC DNA]</scope>
    <source>
        <strain evidence="6">SSA1</strain>
    </source>
</reference>
<organism evidence="6 7">
    <name type="scientific">Candidatus Accumulibacter cognatus</name>
    <dbReference type="NCBI Taxonomy" id="2954383"/>
    <lineage>
        <taxon>Bacteria</taxon>
        <taxon>Pseudomonadati</taxon>
        <taxon>Pseudomonadota</taxon>
        <taxon>Betaproteobacteria</taxon>
        <taxon>Candidatus Accumulibacter</taxon>
    </lineage>
</organism>